<dbReference type="SMART" id="SM00382">
    <property type="entry name" value="AAA"/>
    <property type="match status" value="1"/>
</dbReference>
<evidence type="ECO:0000256" key="7">
    <source>
        <dbReference type="ARBA" id="ARBA00023136"/>
    </source>
</evidence>
<accession>A0A511UVU4</accession>
<keyword evidence="6 8" id="KW-1133">Transmembrane helix</keyword>
<evidence type="ECO:0000259" key="9">
    <source>
        <dbReference type="PROSITE" id="PS50893"/>
    </source>
</evidence>
<feature type="transmembrane region" description="Helical" evidence="8">
    <location>
        <begin position="231"/>
        <end position="250"/>
    </location>
</feature>
<reference evidence="11 12" key="1">
    <citation type="submission" date="2019-07" db="EMBL/GenBank/DDBJ databases">
        <title>Whole genome shotgun sequence of Cerasibacillus quisquiliarum NBRC 102429.</title>
        <authorList>
            <person name="Hosoyama A."/>
            <person name="Uohara A."/>
            <person name="Ohji S."/>
            <person name="Ichikawa N."/>
        </authorList>
    </citation>
    <scope>NUCLEOTIDE SEQUENCE [LARGE SCALE GENOMIC DNA]</scope>
    <source>
        <strain evidence="11 12">NBRC 102429</strain>
    </source>
</reference>
<feature type="domain" description="ABC transporter" evidence="9">
    <location>
        <begin position="433"/>
        <end position="666"/>
    </location>
</feature>
<evidence type="ECO:0000313" key="12">
    <source>
        <dbReference type="Proteomes" id="UP000321491"/>
    </source>
</evidence>
<feature type="transmembrane region" description="Helical" evidence="8">
    <location>
        <begin position="153"/>
        <end position="173"/>
    </location>
</feature>
<dbReference type="Gene3D" id="3.40.50.300">
    <property type="entry name" value="P-loop containing nucleotide triphosphate hydrolases"/>
    <property type="match status" value="1"/>
</dbReference>
<dbReference type="Pfam" id="PF00005">
    <property type="entry name" value="ABC_tran"/>
    <property type="match status" value="1"/>
</dbReference>
<dbReference type="InterPro" id="IPR011527">
    <property type="entry name" value="ABC1_TM_dom"/>
</dbReference>
<evidence type="ECO:0000256" key="6">
    <source>
        <dbReference type="ARBA" id="ARBA00022989"/>
    </source>
</evidence>
<gene>
    <name evidence="11" type="ORF">CQU01_09880</name>
</gene>
<evidence type="ECO:0000313" key="11">
    <source>
        <dbReference type="EMBL" id="GEN30750.1"/>
    </source>
</evidence>
<keyword evidence="4" id="KW-0547">Nucleotide-binding</keyword>
<dbReference type="PROSITE" id="PS50929">
    <property type="entry name" value="ABC_TM1F"/>
    <property type="match status" value="1"/>
</dbReference>
<evidence type="ECO:0000259" key="10">
    <source>
        <dbReference type="PROSITE" id="PS50929"/>
    </source>
</evidence>
<dbReference type="FunFam" id="3.40.50.300:FF:000287">
    <property type="entry name" value="Multidrug ABC transporter ATP-binding protein"/>
    <property type="match status" value="1"/>
</dbReference>
<proteinExistence type="predicted"/>
<dbReference type="SUPFAM" id="SSF90123">
    <property type="entry name" value="ABC transporter transmembrane region"/>
    <property type="match status" value="1"/>
</dbReference>
<dbReference type="InterPro" id="IPR036640">
    <property type="entry name" value="ABC1_TM_sf"/>
</dbReference>
<name>A0A511UVU4_9BACI</name>
<dbReference type="InterPro" id="IPR003593">
    <property type="entry name" value="AAA+_ATPase"/>
</dbReference>
<dbReference type="PANTHER" id="PTHR24221:SF430">
    <property type="entry name" value="MULTIDRUG RESISTANCE ABC TRANSPORTER ATP-BINDING_PERMEASE PROTEIN YHEH-RELATED"/>
    <property type="match status" value="1"/>
</dbReference>
<protein>
    <submittedName>
        <fullName evidence="11">Multidrug ABC transporter permease</fullName>
    </submittedName>
</protein>
<dbReference type="GO" id="GO:0005524">
    <property type="term" value="F:ATP binding"/>
    <property type="evidence" value="ECO:0007669"/>
    <property type="project" value="UniProtKB-KW"/>
</dbReference>
<dbReference type="SUPFAM" id="SSF52540">
    <property type="entry name" value="P-loop containing nucleoside triphosphate hydrolases"/>
    <property type="match status" value="1"/>
</dbReference>
<dbReference type="InterPro" id="IPR027417">
    <property type="entry name" value="P-loop_NTPase"/>
</dbReference>
<keyword evidence="5" id="KW-0067">ATP-binding</keyword>
<dbReference type="InterPro" id="IPR017871">
    <property type="entry name" value="ABC_transporter-like_CS"/>
</dbReference>
<evidence type="ECO:0000256" key="5">
    <source>
        <dbReference type="ARBA" id="ARBA00022840"/>
    </source>
</evidence>
<dbReference type="PANTHER" id="PTHR24221">
    <property type="entry name" value="ATP-BINDING CASSETTE SUB-FAMILY B"/>
    <property type="match status" value="1"/>
</dbReference>
<dbReference type="RefSeq" id="WP_146936298.1">
    <property type="nucleotide sequence ID" value="NZ_BJXW01000009.1"/>
</dbReference>
<dbReference type="PROSITE" id="PS00211">
    <property type="entry name" value="ABC_TRANSPORTER_1"/>
    <property type="match status" value="1"/>
</dbReference>
<dbReference type="InterPro" id="IPR039421">
    <property type="entry name" value="Type_1_exporter"/>
</dbReference>
<feature type="domain" description="ABC transmembrane type-1" evidence="10">
    <location>
        <begin position="22"/>
        <end position="402"/>
    </location>
</feature>
<dbReference type="EMBL" id="BJXW01000009">
    <property type="protein sequence ID" value="GEN30750.1"/>
    <property type="molecule type" value="Genomic_DNA"/>
</dbReference>
<evidence type="ECO:0000256" key="4">
    <source>
        <dbReference type="ARBA" id="ARBA00022741"/>
    </source>
</evidence>
<evidence type="ECO:0000256" key="2">
    <source>
        <dbReference type="ARBA" id="ARBA00022448"/>
    </source>
</evidence>
<dbReference type="Pfam" id="PF00664">
    <property type="entry name" value="ABC_membrane"/>
    <property type="match status" value="1"/>
</dbReference>
<evidence type="ECO:0000256" key="1">
    <source>
        <dbReference type="ARBA" id="ARBA00004651"/>
    </source>
</evidence>
<feature type="transmembrane region" description="Helical" evidence="8">
    <location>
        <begin position="256"/>
        <end position="274"/>
    </location>
</feature>
<dbReference type="CDD" id="cd03254">
    <property type="entry name" value="ABCC_Glucan_exporter_like"/>
    <property type="match status" value="1"/>
</dbReference>
<dbReference type="GO" id="GO:0005886">
    <property type="term" value="C:plasma membrane"/>
    <property type="evidence" value="ECO:0007669"/>
    <property type="project" value="UniProtKB-SubCell"/>
</dbReference>
<comment type="subcellular location">
    <subcellularLocation>
        <location evidence="1">Cell membrane</location>
        <topology evidence="1">Multi-pass membrane protein</topology>
    </subcellularLocation>
</comment>
<dbReference type="OrthoDB" id="9770415at2"/>
<keyword evidence="12" id="KW-1185">Reference proteome</keyword>
<organism evidence="11 12">
    <name type="scientific">Cerasibacillus quisquiliarum</name>
    <dbReference type="NCBI Taxonomy" id="227865"/>
    <lineage>
        <taxon>Bacteria</taxon>
        <taxon>Bacillati</taxon>
        <taxon>Bacillota</taxon>
        <taxon>Bacilli</taxon>
        <taxon>Bacillales</taxon>
        <taxon>Bacillaceae</taxon>
        <taxon>Cerasibacillus</taxon>
    </lineage>
</organism>
<dbReference type="GO" id="GO:0016887">
    <property type="term" value="F:ATP hydrolysis activity"/>
    <property type="evidence" value="ECO:0007669"/>
    <property type="project" value="InterPro"/>
</dbReference>
<dbReference type="AlphaFoldDB" id="A0A511UVU4"/>
<evidence type="ECO:0000256" key="8">
    <source>
        <dbReference type="SAM" id="Phobius"/>
    </source>
</evidence>
<dbReference type="PROSITE" id="PS50893">
    <property type="entry name" value="ABC_TRANSPORTER_2"/>
    <property type="match status" value="1"/>
</dbReference>
<dbReference type="GO" id="GO:0034040">
    <property type="term" value="F:ATPase-coupled lipid transmembrane transporter activity"/>
    <property type="evidence" value="ECO:0007669"/>
    <property type="project" value="TreeGrafter"/>
</dbReference>
<keyword evidence="2" id="KW-0813">Transport</keyword>
<dbReference type="InterPro" id="IPR003439">
    <property type="entry name" value="ABC_transporter-like_ATP-bd"/>
</dbReference>
<dbReference type="Gene3D" id="1.20.1560.10">
    <property type="entry name" value="ABC transporter type 1, transmembrane domain"/>
    <property type="match status" value="1"/>
</dbReference>
<evidence type="ECO:0000256" key="3">
    <source>
        <dbReference type="ARBA" id="ARBA00022692"/>
    </source>
</evidence>
<keyword evidence="3 8" id="KW-0812">Transmembrane</keyword>
<dbReference type="Proteomes" id="UP000321491">
    <property type="component" value="Unassembled WGS sequence"/>
</dbReference>
<comment type="caution">
    <text evidence="11">The sequence shown here is derived from an EMBL/GenBank/DDBJ whole genome shotgun (WGS) entry which is preliminary data.</text>
</comment>
<feature type="transmembrane region" description="Helical" evidence="8">
    <location>
        <begin position="21"/>
        <end position="42"/>
    </location>
</feature>
<keyword evidence="7 8" id="KW-0472">Membrane</keyword>
<dbReference type="CDD" id="cd18544">
    <property type="entry name" value="ABC_6TM_TmrA_like"/>
    <property type="match status" value="1"/>
</dbReference>
<sequence>MKTETTEKRLFQYALTFKKGILIGIICLMIATGMELAGPLIAKKIIDDHIVGIEGVWHQIAEKKDEKTIYYQDKYYKRSDRESANDHIIGKATLIQIDKNYYFVNREVPLTGKRSVNGDQVTIQTPEGPIKASGQKLSLTDLAQFIKPEKRPIMLLLVLYVLLLVVAGLFQFFQTYMLQKSSNQIVKKMRNDVFSHIQRLPIQYFVKRPAGTIVARVTNDTEAIRDLYERVLSIVITSFIYMFGVYIAMFFLDAKLAALCLLAIPLIYIWMRLYKIYGSKFNQVIRSTNSKINGNINESIQGMPIIQAFSREKQTKKEFEILNTRHFTYQRKLLKLNALTSHNLVTFFRNMTFVVFIWHFGSFSLEPGSVVSIGLLYAFVDYLTRLFGPINNIVNQLPLLEQARVAGGRVFQLMDEEIEDVNHIRIPRYQGNISFENVSFAYDDEYVLHDISFNIKSGETAAFVGHTGSGKSSLMNLLFRFYDPQKGKIFIDNHNIKEWSRQQVRSHMGIVLQDPFLFSGTVLSNVTMNDERISREQAIAALKAVGADRFIEKLPKGYDAEVTEGGMTFSLGERQLISFARALAFDPAILVLDEATANIDTESETLIQEALKVLKKGRTTLVIAHRLSTIRDADTIFVLEHGKIKESGNHHELLEQKGIYSEMYRMQQQGARMSLT</sequence>
<dbReference type="GO" id="GO:0140359">
    <property type="term" value="F:ABC-type transporter activity"/>
    <property type="evidence" value="ECO:0007669"/>
    <property type="project" value="InterPro"/>
</dbReference>